<dbReference type="PIRSF" id="PIRSF006257">
    <property type="entry name" value="UCP006257"/>
    <property type="match status" value="1"/>
</dbReference>
<dbReference type="InterPro" id="IPR023376">
    <property type="entry name" value="YqcC-like_dom"/>
</dbReference>
<dbReference type="InterPro" id="IPR007384">
    <property type="entry name" value="UCP006257"/>
</dbReference>
<accession>A0ABV7C9D6</accession>
<dbReference type="Gene3D" id="1.20.1440.40">
    <property type="entry name" value="YqcC-like"/>
    <property type="match status" value="1"/>
</dbReference>
<feature type="domain" description="YqcC-like" evidence="1">
    <location>
        <begin position="9"/>
        <end position="101"/>
    </location>
</feature>
<keyword evidence="3" id="KW-1185">Reference proteome</keyword>
<dbReference type="RefSeq" id="WP_123016562.1">
    <property type="nucleotide sequence ID" value="NZ_AP024911.1"/>
</dbReference>
<reference evidence="3" key="1">
    <citation type="journal article" date="2019" name="Int. J. Syst. Evol. Microbiol.">
        <title>The Global Catalogue of Microorganisms (GCM) 10K type strain sequencing project: providing services to taxonomists for standard genome sequencing and annotation.</title>
        <authorList>
            <consortium name="The Broad Institute Genomics Platform"/>
            <consortium name="The Broad Institute Genome Sequencing Center for Infectious Disease"/>
            <person name="Wu L."/>
            <person name="Ma J."/>
        </authorList>
    </citation>
    <scope>NUCLEOTIDE SEQUENCE [LARGE SCALE GENOMIC DNA]</scope>
    <source>
        <strain evidence="3">KCTC 62784</strain>
    </source>
</reference>
<dbReference type="PANTHER" id="PTHR39586">
    <property type="entry name" value="CYTOPLASMIC PROTEIN-RELATED"/>
    <property type="match status" value="1"/>
</dbReference>
<organism evidence="2 3">
    <name type="scientific">Vibrio zhugei</name>
    <dbReference type="NCBI Taxonomy" id="2479546"/>
    <lineage>
        <taxon>Bacteria</taxon>
        <taxon>Pseudomonadati</taxon>
        <taxon>Pseudomonadota</taxon>
        <taxon>Gammaproteobacteria</taxon>
        <taxon>Vibrionales</taxon>
        <taxon>Vibrionaceae</taxon>
        <taxon>Vibrio</taxon>
    </lineage>
</organism>
<gene>
    <name evidence="2" type="ORF">ACFODT_04435</name>
</gene>
<comment type="caution">
    <text evidence="2">The sequence shown here is derived from an EMBL/GenBank/DDBJ whole genome shotgun (WGS) entry which is preliminary data.</text>
</comment>
<sequence length="104" mass="12032">MSNNFGELTLLLQELQFELERTGLWQSTSPSSQALQSTQPFAVDTLAPHEWLQWVFLPRMQAALAQEQVPSGFAIAPYFAQVWQQQYEYRSLLRLLNLIDEACR</sequence>
<proteinExistence type="predicted"/>
<dbReference type="PANTHER" id="PTHR39586:SF1">
    <property type="entry name" value="CYTOPLASMIC PROTEIN"/>
    <property type="match status" value="1"/>
</dbReference>
<dbReference type="SUPFAM" id="SSF158452">
    <property type="entry name" value="YqcC-like"/>
    <property type="match status" value="1"/>
</dbReference>
<evidence type="ECO:0000313" key="2">
    <source>
        <dbReference type="EMBL" id="MFC3023070.1"/>
    </source>
</evidence>
<dbReference type="Pfam" id="PF04287">
    <property type="entry name" value="DUF446"/>
    <property type="match status" value="1"/>
</dbReference>
<protein>
    <submittedName>
        <fullName evidence="2">YqcC family protein</fullName>
    </submittedName>
</protein>
<name>A0ABV7C9D6_9VIBR</name>
<evidence type="ECO:0000313" key="3">
    <source>
        <dbReference type="Proteomes" id="UP001595384"/>
    </source>
</evidence>
<dbReference type="Proteomes" id="UP001595384">
    <property type="component" value="Unassembled WGS sequence"/>
</dbReference>
<dbReference type="EMBL" id="JBHRSE010000032">
    <property type="protein sequence ID" value="MFC3023070.1"/>
    <property type="molecule type" value="Genomic_DNA"/>
</dbReference>
<dbReference type="InterPro" id="IPR036814">
    <property type="entry name" value="YqcC-like_sf"/>
</dbReference>
<evidence type="ECO:0000259" key="1">
    <source>
        <dbReference type="Pfam" id="PF04287"/>
    </source>
</evidence>